<dbReference type="PANTHER" id="PTHR46038:SF33">
    <property type="entry name" value="GLYCOSYLTRANSFERASE"/>
    <property type="match status" value="1"/>
</dbReference>
<name>A0ABC8JZR5_ERUVS</name>
<dbReference type="EMBL" id="CAKOAT010152932">
    <property type="protein sequence ID" value="CAH8345919.1"/>
    <property type="molecule type" value="Genomic_DNA"/>
</dbReference>
<dbReference type="InterPro" id="IPR044821">
    <property type="entry name" value="At1g28695/At4g15970-like"/>
</dbReference>
<feature type="transmembrane region" description="Helical" evidence="1">
    <location>
        <begin position="35"/>
        <end position="53"/>
    </location>
</feature>
<reference evidence="3 4" key="1">
    <citation type="submission" date="2022-03" db="EMBL/GenBank/DDBJ databases">
        <authorList>
            <person name="Macdonald S."/>
            <person name="Ahmed S."/>
            <person name="Newling K."/>
        </authorList>
    </citation>
    <scope>NUCLEOTIDE SEQUENCE [LARGE SCALE GENOMIC DNA]</scope>
</reference>
<evidence type="ECO:0000256" key="1">
    <source>
        <dbReference type="SAM" id="Phobius"/>
    </source>
</evidence>
<keyword evidence="4" id="KW-1185">Reference proteome</keyword>
<feature type="domain" description="Nucleotide-diphospho-sugar transferase" evidence="2">
    <location>
        <begin position="477"/>
        <end position="673"/>
    </location>
</feature>
<organism evidence="3 4">
    <name type="scientific">Eruca vesicaria subsp. sativa</name>
    <name type="common">Garden rocket</name>
    <name type="synonym">Eruca sativa</name>
    <dbReference type="NCBI Taxonomy" id="29727"/>
    <lineage>
        <taxon>Eukaryota</taxon>
        <taxon>Viridiplantae</taxon>
        <taxon>Streptophyta</taxon>
        <taxon>Embryophyta</taxon>
        <taxon>Tracheophyta</taxon>
        <taxon>Spermatophyta</taxon>
        <taxon>Magnoliopsida</taxon>
        <taxon>eudicotyledons</taxon>
        <taxon>Gunneridae</taxon>
        <taxon>Pentapetalae</taxon>
        <taxon>rosids</taxon>
        <taxon>malvids</taxon>
        <taxon>Brassicales</taxon>
        <taxon>Brassicaceae</taxon>
        <taxon>Brassiceae</taxon>
        <taxon>Eruca</taxon>
    </lineage>
</organism>
<keyword evidence="1" id="KW-0812">Transmembrane</keyword>
<evidence type="ECO:0000313" key="4">
    <source>
        <dbReference type="Proteomes" id="UP001642260"/>
    </source>
</evidence>
<keyword evidence="1" id="KW-0472">Membrane</keyword>
<proteinExistence type="predicted"/>
<dbReference type="PANTHER" id="PTHR46038">
    <property type="entry name" value="EXPRESSED PROTEIN-RELATED"/>
    <property type="match status" value="1"/>
</dbReference>
<dbReference type="AlphaFoldDB" id="A0ABC8JZR5"/>
<comment type="caution">
    <text evidence="3">The sequence shown here is derived from an EMBL/GenBank/DDBJ whole genome shotgun (WGS) entry which is preliminary data.</text>
</comment>
<keyword evidence="1" id="KW-1133">Transmembrane helix</keyword>
<protein>
    <recommendedName>
        <fullName evidence="2">Nucleotide-diphospho-sugar transferase domain-containing protein</fullName>
    </recommendedName>
</protein>
<gene>
    <name evidence="3" type="ORF">ERUC_LOCUS16778</name>
</gene>
<feature type="domain" description="Nucleotide-diphospho-sugar transferase" evidence="2">
    <location>
        <begin position="139"/>
        <end position="338"/>
    </location>
</feature>
<accession>A0ABC8JZR5</accession>
<dbReference type="Proteomes" id="UP001642260">
    <property type="component" value="Unassembled WGS sequence"/>
</dbReference>
<sequence length="706" mass="80917">MESRKGESSNMGYKFAGVSIDDGKSKPVISTGRDMIKFVLLVTTVTLSCLLFYTSANNPLNMVFPWKTDCYSSKTINETSLETVQKREPVSELERVLMNAAMEDKTVIITALNQAWAKPNSTFDVFRESFKAGIETERLLKHVIAVCLDQHAYDRCIEVHPHCYLINATDSDQLSGPNRFMTPGYLKLIWRRMDLLREVLGLGYNFIFTDADILWLRDPFPRFFPDADFQITCDDYNGKPSDKNNHVNSGFTYVKANNKTLSFYKYWIRSSRKFPGKHDQDVFNLIKNKQFVVKLGIKIRFFDTVYFGGFCQPSRDINVVNTMHANCCIGLDNKVNNLKAALEDWKRYVSLNTTLSETKWNIPPKLVSTGRDMVKVVLLVTTVTLSCLLFIKSVNNPLNTVSLWKTDCYSSKTINETSLETVQKKEPVSELERVLNNAAMEDNTVIITALNQAWAKPNSSFDVFLESFKAGIGTERLLKHVIAVCLDKHAYDRCLEVHPHCYLINSTDSDQLSGPNGFMSPGYLKLIWRRMDLLRNVLRLGYNFIFTDADILWLRDPFPRFFPDADFQISCDYYNGRPTDKNNLVNSGFTYVKANNKTLKFYKFWIKSSQKFPGKHDQDVFNQIKAGQFAMKLGISIRYLDTVYFGGFCQPSRDINVVNTMHSNCCLGLDRKVINLKAALEDWKQYVLLNTTVSETKWNIPPRCGF</sequence>
<dbReference type="Pfam" id="PF03407">
    <property type="entry name" value="Nucleotid_trans"/>
    <property type="match status" value="2"/>
</dbReference>
<dbReference type="InterPro" id="IPR005069">
    <property type="entry name" value="Nucl-diP-sugar_transferase"/>
</dbReference>
<evidence type="ECO:0000313" key="3">
    <source>
        <dbReference type="EMBL" id="CAH8345919.1"/>
    </source>
</evidence>
<evidence type="ECO:0000259" key="2">
    <source>
        <dbReference type="Pfam" id="PF03407"/>
    </source>
</evidence>